<dbReference type="GeneID" id="129334628"/>
<dbReference type="PROSITE" id="PS50853">
    <property type="entry name" value="FN3"/>
    <property type="match status" value="2"/>
</dbReference>
<keyword evidence="7 13" id="KW-1133">Transmembrane helix</keyword>
<protein>
    <submittedName>
        <fullName evidence="16">Interleukin-31 receptor subunit alpha</fullName>
    </submittedName>
</protein>
<keyword evidence="10" id="KW-0325">Glycoprotein</keyword>
<evidence type="ECO:0000256" key="2">
    <source>
        <dbReference type="ARBA" id="ARBA00008921"/>
    </source>
</evidence>
<dbReference type="InterPro" id="IPR036179">
    <property type="entry name" value="Ig-like_dom_sf"/>
</dbReference>
<dbReference type="KEGG" id="emc:129334628"/>
<evidence type="ECO:0000259" key="14">
    <source>
        <dbReference type="PROSITE" id="PS50853"/>
    </source>
</evidence>
<keyword evidence="6" id="KW-0677">Repeat</keyword>
<feature type="transmembrane region" description="Helical" evidence="13">
    <location>
        <begin position="642"/>
        <end position="665"/>
    </location>
</feature>
<evidence type="ECO:0000256" key="4">
    <source>
        <dbReference type="ARBA" id="ARBA00022692"/>
    </source>
</evidence>
<evidence type="ECO:0000256" key="9">
    <source>
        <dbReference type="ARBA" id="ARBA00023170"/>
    </source>
</evidence>
<dbReference type="FunFam" id="2.60.40.10:FF:000414">
    <property type="entry name" value="Interleukin-6 receptor subunit beta"/>
    <property type="match status" value="1"/>
</dbReference>
<dbReference type="SUPFAM" id="SSF49265">
    <property type="entry name" value="Fibronectin type III"/>
    <property type="match status" value="3"/>
</dbReference>
<gene>
    <name evidence="16" type="primary">IL31RA</name>
</gene>
<dbReference type="Proteomes" id="UP001190640">
    <property type="component" value="Chromosome 8"/>
</dbReference>
<dbReference type="CTD" id="133396"/>
<accession>A0AA97L5Q8</accession>
<keyword evidence="8 13" id="KW-0472">Membrane</keyword>
<evidence type="ECO:0000256" key="11">
    <source>
        <dbReference type="ARBA" id="ARBA00023319"/>
    </source>
</evidence>
<keyword evidence="9 16" id="KW-0675">Receptor</keyword>
<keyword evidence="4 13" id="KW-0812">Transmembrane</keyword>
<evidence type="ECO:0000256" key="3">
    <source>
        <dbReference type="ARBA" id="ARBA00022475"/>
    </source>
</evidence>
<evidence type="ECO:0000256" key="12">
    <source>
        <dbReference type="SAM" id="MobiDB-lite"/>
    </source>
</evidence>
<evidence type="ECO:0000313" key="16">
    <source>
        <dbReference type="RefSeq" id="XP_054842821.1"/>
    </source>
</evidence>
<comment type="subcellular location">
    <subcellularLocation>
        <location evidence="1">Cell membrane</location>
        <topology evidence="1">Single-pass type I membrane protein</topology>
    </subcellularLocation>
</comment>
<feature type="domain" description="Fibronectin type-III" evidence="14">
    <location>
        <begin position="250"/>
        <end position="344"/>
    </location>
</feature>
<dbReference type="PANTHER" id="PTHR48423">
    <property type="entry name" value="INTERLEUKIN-27 RECEPTOR SUBUNIT ALPHA"/>
    <property type="match status" value="1"/>
</dbReference>
<reference evidence="16" key="1">
    <citation type="submission" date="2025-08" db="UniProtKB">
        <authorList>
            <consortium name="RefSeq"/>
        </authorList>
    </citation>
    <scope>IDENTIFICATION</scope>
    <source>
        <tissue evidence="16">Blood</tissue>
    </source>
</reference>
<keyword evidence="3" id="KW-1003">Cell membrane</keyword>
<dbReference type="InterPro" id="IPR003961">
    <property type="entry name" value="FN3_dom"/>
</dbReference>
<dbReference type="Gene3D" id="2.60.40.10">
    <property type="entry name" value="Immunoglobulins"/>
    <property type="match status" value="6"/>
</dbReference>
<evidence type="ECO:0000256" key="10">
    <source>
        <dbReference type="ARBA" id="ARBA00023180"/>
    </source>
</evidence>
<dbReference type="PANTHER" id="PTHR48423:SF1">
    <property type="entry name" value="INTERLEUKIN-27 RECEPTOR SUBUNIT ALPHA"/>
    <property type="match status" value="1"/>
</dbReference>
<dbReference type="AlphaFoldDB" id="A0AA97L5Q8"/>
<dbReference type="GO" id="GO:0005886">
    <property type="term" value="C:plasma membrane"/>
    <property type="evidence" value="ECO:0007669"/>
    <property type="project" value="UniProtKB-SubCell"/>
</dbReference>
<keyword evidence="15" id="KW-1185">Reference proteome</keyword>
<feature type="region of interest" description="Disordered" evidence="12">
    <location>
        <begin position="788"/>
        <end position="813"/>
    </location>
</feature>
<organism evidence="15 16">
    <name type="scientific">Eublepharis macularius</name>
    <name type="common">Leopard gecko</name>
    <name type="synonym">Cyrtodactylus macularius</name>
    <dbReference type="NCBI Taxonomy" id="481883"/>
    <lineage>
        <taxon>Eukaryota</taxon>
        <taxon>Metazoa</taxon>
        <taxon>Chordata</taxon>
        <taxon>Craniata</taxon>
        <taxon>Vertebrata</taxon>
        <taxon>Euteleostomi</taxon>
        <taxon>Lepidosauria</taxon>
        <taxon>Squamata</taxon>
        <taxon>Bifurcata</taxon>
        <taxon>Gekkota</taxon>
        <taxon>Eublepharidae</taxon>
        <taxon>Eublepharinae</taxon>
        <taxon>Eublepharis</taxon>
    </lineage>
</organism>
<dbReference type="RefSeq" id="XP_054842821.1">
    <property type="nucleotide sequence ID" value="XM_054986846.1"/>
</dbReference>
<evidence type="ECO:0000256" key="8">
    <source>
        <dbReference type="ARBA" id="ARBA00023136"/>
    </source>
</evidence>
<dbReference type="InterPro" id="IPR010457">
    <property type="entry name" value="IgC2-like_lig-bd"/>
</dbReference>
<proteinExistence type="inferred from homology"/>
<feature type="domain" description="Fibronectin type-III" evidence="14">
    <location>
        <begin position="543"/>
        <end position="637"/>
    </location>
</feature>
<dbReference type="CDD" id="cd00063">
    <property type="entry name" value="FN3"/>
    <property type="match status" value="3"/>
</dbReference>
<name>A0AA97L5Q8_EUBMA</name>
<keyword evidence="5" id="KW-0732">Signal</keyword>
<comment type="similarity">
    <text evidence="2">Belongs to the type I cytokine receptor family. Type 2 subfamily.</text>
</comment>
<dbReference type="Pfam" id="PF00041">
    <property type="entry name" value="fn3"/>
    <property type="match status" value="1"/>
</dbReference>
<dbReference type="SMART" id="SM00060">
    <property type="entry name" value="FN3"/>
    <property type="match status" value="3"/>
</dbReference>
<evidence type="ECO:0000256" key="7">
    <source>
        <dbReference type="ARBA" id="ARBA00022989"/>
    </source>
</evidence>
<evidence type="ECO:0000256" key="1">
    <source>
        <dbReference type="ARBA" id="ARBA00004251"/>
    </source>
</evidence>
<feature type="transmembrane region" description="Helical" evidence="13">
    <location>
        <begin position="24"/>
        <end position="44"/>
    </location>
</feature>
<evidence type="ECO:0000313" key="15">
    <source>
        <dbReference type="Proteomes" id="UP001190640"/>
    </source>
</evidence>
<dbReference type="InterPro" id="IPR052672">
    <property type="entry name" value="Type1_Cytokine_Rcpt_Type2"/>
</dbReference>
<dbReference type="SUPFAM" id="SSF48726">
    <property type="entry name" value="Immunoglobulin"/>
    <property type="match status" value="1"/>
</dbReference>
<evidence type="ECO:0000256" key="13">
    <source>
        <dbReference type="SAM" id="Phobius"/>
    </source>
</evidence>
<dbReference type="InterPro" id="IPR036116">
    <property type="entry name" value="FN3_sf"/>
</dbReference>
<sequence>MLKWNPNSRLVTGRAKKVKKTQGLFRSFSCLILIKMLYTLVWTLTVICRFCLADGDVGHHIFPLSPVIERGSTLRRFCSLGKKLYPYKNASHIIWTLNGDRIAKENYKIVNDSVSEVIIHNFTLREAHVKCYVDFPVEKQHLAHTEVKSGFPPQKPENISCINYQGQNITCSWTFERDTDTETNYSIFAKEDKQVFLKETRSSKNGLRSWNFQTGIFYPLFCIQLKLENPLGKAESECVSQNSSEILKVEPPPVKVETIPGMKKMLRVSWERETYRECQIRYKNMKQNDSEDAYDIIEDPQENPFNLTNLWGFTEYAVAIRCIVQGSKFWSEWSREQKGTTEEEAPSKEVDLWRILETCRPIGTRLVHLFWKQLKEDESLGIIKGYRVKYFIQSNHSFVYVNNTTDETITIELTGVAYVISVIAQNGAGDSPEAILRIPSCAEESKDHSRIDMLNASALNEQMTVEWKTLDSNVHSYVVEWYDVSEMDANKRSWQYVRNATKWSFQKGTFKQYKCYNISVYPVYQDYIKAPSSIRTYFKEGRPSDGPNAEVENVDKNEATIKWKEIEKTKTNGDIINYTIFYKPEGGEELGKTVNANVLQYRLKSLRANVRYTAHVMASTIAGGTNGSAVTFSTSQLSLVEIVLINVIAGMLMLCLLTFGLLWALKRHTLKRIFWPKIPHPKLPEMSQDNLEKPLKEPQSEDNTVIPEVISTLKVEDNDECQLLNLEYCLKQSNVTTEDAVSSCEVSCSEEHKAIQFLPQTVPSTGQHFRNQLLPALMIQRQPLQRSEESLLEHCQNSSSKDEETQDQTSMKEKTEFNPYLKNSIHTREFLVCENLSVPKKKDRKKEVVPIPICVSGGNGQQYVALDAVVLNER</sequence>
<dbReference type="Pfam" id="PF06328">
    <property type="entry name" value="Lep_receptor_Ig"/>
    <property type="match status" value="1"/>
</dbReference>
<evidence type="ECO:0000256" key="5">
    <source>
        <dbReference type="ARBA" id="ARBA00022729"/>
    </source>
</evidence>
<keyword evidence="11" id="KW-0393">Immunoglobulin domain</keyword>
<dbReference type="InterPro" id="IPR013783">
    <property type="entry name" value="Ig-like_fold"/>
</dbReference>
<evidence type="ECO:0000256" key="6">
    <source>
        <dbReference type="ARBA" id="ARBA00022737"/>
    </source>
</evidence>